<feature type="domain" description="Transketolase N-terminal" evidence="4">
    <location>
        <begin position="11"/>
        <end position="267"/>
    </location>
</feature>
<reference evidence="5 6" key="1">
    <citation type="journal article" date="2015" name="Nature">
        <title>rRNA introns, odd ribosomes, and small enigmatic genomes across a large radiation of phyla.</title>
        <authorList>
            <person name="Brown C.T."/>
            <person name="Hug L.A."/>
            <person name="Thomas B.C."/>
            <person name="Sharon I."/>
            <person name="Castelle C.J."/>
            <person name="Singh A."/>
            <person name="Wilkins M.J."/>
            <person name="Williams K.H."/>
            <person name="Banfield J.F."/>
        </authorList>
    </citation>
    <scope>NUCLEOTIDE SEQUENCE [LARGE SCALE GENOMIC DNA]</scope>
</reference>
<comment type="similarity">
    <text evidence="2">Belongs to the transketolase family.</text>
</comment>
<comment type="cofactor">
    <cofactor evidence="1">
        <name>thiamine diphosphate</name>
        <dbReference type="ChEBI" id="CHEBI:58937"/>
    </cofactor>
</comment>
<comment type="caution">
    <text evidence="5">The sequence shown here is derived from an EMBL/GenBank/DDBJ whole genome shotgun (WGS) entry which is preliminary data.</text>
</comment>
<dbReference type="PANTHER" id="PTHR47514:SF1">
    <property type="entry name" value="TRANSKETOLASE N-TERMINAL SECTION-RELATED"/>
    <property type="match status" value="1"/>
</dbReference>
<dbReference type="InterPro" id="IPR029061">
    <property type="entry name" value="THDP-binding"/>
</dbReference>
<dbReference type="Gene3D" id="3.40.50.970">
    <property type="match status" value="1"/>
</dbReference>
<dbReference type="PATRIC" id="fig|1618549.4.peg.363"/>
<dbReference type="InterPro" id="IPR005474">
    <property type="entry name" value="Transketolase_N"/>
</dbReference>
<organism evidence="5 6">
    <name type="scientific">Candidatus Woesebacteria bacterium GW2011_GWA1_39_12</name>
    <dbReference type="NCBI Taxonomy" id="1618549"/>
    <lineage>
        <taxon>Bacteria</taxon>
        <taxon>Candidatus Woeseibacteriota</taxon>
    </lineage>
</organism>
<dbReference type="AlphaFoldDB" id="A0A0G0MCY1"/>
<dbReference type="CDD" id="cd02012">
    <property type="entry name" value="TPP_TK"/>
    <property type="match status" value="1"/>
</dbReference>
<evidence type="ECO:0000256" key="2">
    <source>
        <dbReference type="ARBA" id="ARBA00007131"/>
    </source>
</evidence>
<dbReference type="EMBL" id="LBWA01000004">
    <property type="protein sequence ID" value="KKQ98175.1"/>
    <property type="molecule type" value="Genomic_DNA"/>
</dbReference>
<gene>
    <name evidence="5" type="ORF">UT23_C0004G0014</name>
</gene>
<evidence type="ECO:0000313" key="5">
    <source>
        <dbReference type="EMBL" id="KKQ98175.1"/>
    </source>
</evidence>
<sequence length="283" mass="31513">MDYSIEELQTKANDIRQDIIKMLLEAGSGHSAGPLGMADVFTALYFGGVMDYDPKNPKWEERDRLILSNGHICPVLYATLAHAGYFPHEELMTLRKLGSRLQGHPERERLPGIETTSGPLGSGLAQASGYAYASRMDSKKFRVFCLTSDAEHQEGNHWEAVAFAGKYNLSNLTAFVDRNNIQISGFTEDVMPLEPLKAKYEAFNWNVLEVDGHNIEAIIDAVNMAKAIAENPTVIICHTIPGKGVDFMEGKWEWHGKAPNPEEAKKALNELRTLQGKIKSEHE</sequence>
<dbReference type="Pfam" id="PF00456">
    <property type="entry name" value="Transketolase_N"/>
    <property type="match status" value="1"/>
</dbReference>
<dbReference type="Proteomes" id="UP000034325">
    <property type="component" value="Unassembled WGS sequence"/>
</dbReference>
<protein>
    <submittedName>
        <fullName evidence="5">Transketolase domain protein</fullName>
    </submittedName>
</protein>
<name>A0A0G0MCY1_9BACT</name>
<dbReference type="SUPFAM" id="SSF52518">
    <property type="entry name" value="Thiamin diphosphate-binding fold (THDP-binding)"/>
    <property type="match status" value="1"/>
</dbReference>
<keyword evidence="3" id="KW-0786">Thiamine pyrophosphate</keyword>
<evidence type="ECO:0000256" key="3">
    <source>
        <dbReference type="ARBA" id="ARBA00023052"/>
    </source>
</evidence>
<proteinExistence type="inferred from homology"/>
<evidence type="ECO:0000256" key="1">
    <source>
        <dbReference type="ARBA" id="ARBA00001964"/>
    </source>
</evidence>
<accession>A0A0G0MCY1</accession>
<dbReference type="PANTHER" id="PTHR47514">
    <property type="entry name" value="TRANSKETOLASE N-TERMINAL SECTION-RELATED"/>
    <property type="match status" value="1"/>
</dbReference>
<evidence type="ECO:0000259" key="4">
    <source>
        <dbReference type="Pfam" id="PF00456"/>
    </source>
</evidence>
<evidence type="ECO:0000313" key="6">
    <source>
        <dbReference type="Proteomes" id="UP000034325"/>
    </source>
</evidence>